<organism evidence="2 3">
    <name type="scientific">Marvinbryantia formatexigens DSM 14469</name>
    <dbReference type="NCBI Taxonomy" id="478749"/>
    <lineage>
        <taxon>Bacteria</taxon>
        <taxon>Bacillati</taxon>
        <taxon>Bacillota</taxon>
        <taxon>Clostridia</taxon>
        <taxon>Lachnospirales</taxon>
        <taxon>Lachnospiraceae</taxon>
        <taxon>Marvinbryantia</taxon>
    </lineage>
</organism>
<protein>
    <submittedName>
        <fullName evidence="2">Uncharacterized protein</fullName>
    </submittedName>
</protein>
<evidence type="ECO:0000256" key="1">
    <source>
        <dbReference type="SAM" id="Phobius"/>
    </source>
</evidence>
<proteinExistence type="predicted"/>
<dbReference type="AlphaFoldDB" id="C6LMQ4"/>
<keyword evidence="1" id="KW-0472">Membrane</keyword>
<comment type="caution">
    <text evidence="2">The sequence shown here is derived from an EMBL/GenBank/DDBJ whole genome shotgun (WGS) entry which is preliminary data.</text>
</comment>
<name>C6LMQ4_9FIRM</name>
<evidence type="ECO:0000313" key="2">
    <source>
        <dbReference type="EMBL" id="EET58093.1"/>
    </source>
</evidence>
<feature type="transmembrane region" description="Helical" evidence="1">
    <location>
        <begin position="20"/>
        <end position="38"/>
    </location>
</feature>
<evidence type="ECO:0000313" key="3">
    <source>
        <dbReference type="Proteomes" id="UP000005561"/>
    </source>
</evidence>
<sequence>MLPAYATLPVVTFTVTTSDVFYDISIVVFLMRFSRYIVCSR</sequence>
<gene>
    <name evidence="2" type="ORF">BRYFOR_09955</name>
</gene>
<reference evidence="2" key="1">
    <citation type="submission" date="2009-07" db="EMBL/GenBank/DDBJ databases">
        <authorList>
            <person name="Weinstock G."/>
            <person name="Sodergren E."/>
            <person name="Clifton S."/>
            <person name="Fulton L."/>
            <person name="Fulton B."/>
            <person name="Courtney L."/>
            <person name="Fronick C."/>
            <person name="Harrison M."/>
            <person name="Strong C."/>
            <person name="Farmer C."/>
            <person name="Delahaunty K."/>
            <person name="Markovic C."/>
            <person name="Hall O."/>
            <person name="Minx P."/>
            <person name="Tomlinson C."/>
            <person name="Mitreva M."/>
            <person name="Nelson J."/>
            <person name="Hou S."/>
            <person name="Wollam A."/>
            <person name="Pepin K.H."/>
            <person name="Johnson M."/>
            <person name="Bhonagiri V."/>
            <person name="Nash W.E."/>
            <person name="Warren W."/>
            <person name="Chinwalla A."/>
            <person name="Mardis E.R."/>
            <person name="Wilson R.K."/>
        </authorList>
    </citation>
    <scope>NUCLEOTIDE SEQUENCE [LARGE SCALE GENOMIC DNA]</scope>
    <source>
        <strain evidence="2">DSM 14469</strain>
    </source>
</reference>
<keyword evidence="1" id="KW-0812">Transmembrane</keyword>
<dbReference type="Proteomes" id="UP000005561">
    <property type="component" value="Unassembled WGS sequence"/>
</dbReference>
<keyword evidence="3" id="KW-1185">Reference proteome</keyword>
<dbReference type="EMBL" id="ACCL02000056">
    <property type="protein sequence ID" value="EET58093.1"/>
    <property type="molecule type" value="Genomic_DNA"/>
</dbReference>
<accession>C6LMQ4</accession>
<keyword evidence="1" id="KW-1133">Transmembrane helix</keyword>